<accession>A0A023DEH7</accession>
<keyword evidence="1" id="KW-0812">Transmembrane</keyword>
<feature type="transmembrane region" description="Helical" evidence="1">
    <location>
        <begin position="12"/>
        <end position="36"/>
    </location>
</feature>
<dbReference type="AlphaFoldDB" id="A0A023DEH7"/>
<comment type="caution">
    <text evidence="2">The sequence shown here is derived from an EMBL/GenBank/DDBJ whole genome shotgun (WGS) entry which is preliminary data.</text>
</comment>
<evidence type="ECO:0000313" key="3">
    <source>
        <dbReference type="Proteomes" id="UP000023561"/>
    </source>
</evidence>
<organism evidence="2 3">
    <name type="scientific">Parageobacillus caldoxylosilyticus NBRC 107762</name>
    <dbReference type="NCBI Taxonomy" id="1220594"/>
    <lineage>
        <taxon>Bacteria</taxon>
        <taxon>Bacillati</taxon>
        <taxon>Bacillota</taxon>
        <taxon>Bacilli</taxon>
        <taxon>Bacillales</taxon>
        <taxon>Anoxybacillaceae</taxon>
        <taxon>Saccharococcus</taxon>
    </lineage>
</organism>
<reference evidence="2 3" key="1">
    <citation type="submission" date="2014-04" db="EMBL/GenBank/DDBJ databases">
        <title>Whole genome shotgun sequence of Geobacillus caldoxylosilyticus NBRC 107762.</title>
        <authorList>
            <person name="Hosoyama A."/>
            <person name="Hosoyama Y."/>
            <person name="Katano-Makiyama Y."/>
            <person name="Tsuchikane K."/>
            <person name="Ohji S."/>
            <person name="Ichikawa N."/>
            <person name="Yamazoe A."/>
            <person name="Fujita N."/>
        </authorList>
    </citation>
    <scope>NUCLEOTIDE SEQUENCE [LARGE SCALE GENOMIC DNA]</scope>
    <source>
        <strain evidence="2 3">NBRC 107762</strain>
    </source>
</reference>
<evidence type="ECO:0000313" key="2">
    <source>
        <dbReference type="EMBL" id="GAJ39652.1"/>
    </source>
</evidence>
<evidence type="ECO:0000256" key="1">
    <source>
        <dbReference type="SAM" id="Phobius"/>
    </source>
</evidence>
<proteinExistence type="predicted"/>
<dbReference type="Proteomes" id="UP000023561">
    <property type="component" value="Unassembled WGS sequence"/>
</dbReference>
<keyword evidence="3" id="KW-1185">Reference proteome</keyword>
<keyword evidence="1" id="KW-1133">Transmembrane helix</keyword>
<name>A0A023DEH7_9BACL</name>
<sequence>MDIVLAVAVDIVLAVVLDIVLAVVSTALVALAASIAGGEVLAELSSPLAQKGDYLRRMDCPCVILCRGPAL</sequence>
<keyword evidence="1" id="KW-0472">Membrane</keyword>
<protein>
    <submittedName>
        <fullName evidence="2">Uncharacterized protein</fullName>
    </submittedName>
</protein>
<dbReference type="EMBL" id="BAWO01000024">
    <property type="protein sequence ID" value="GAJ39652.1"/>
    <property type="molecule type" value="Genomic_DNA"/>
</dbReference>
<gene>
    <name evidence="2" type="ORF">GCA01S_024_00170</name>
</gene>